<evidence type="ECO:0000313" key="5">
    <source>
        <dbReference type="Proteomes" id="UP001253458"/>
    </source>
</evidence>
<name>A0AAJ2F0F9_ACIDE</name>
<keyword evidence="4" id="KW-1185">Reference proteome</keyword>
<dbReference type="Proteomes" id="UP001253458">
    <property type="component" value="Unassembled WGS sequence"/>
</dbReference>
<dbReference type="EMBL" id="JAVDTL010000002">
    <property type="protein sequence ID" value="MDR6766500.1"/>
    <property type="molecule type" value="Genomic_DNA"/>
</dbReference>
<accession>A0AAJ2F0F9</accession>
<sequence length="261" mass="29857">MNGCNDNHQDQQLSLSKDSDDSEHVAPMVPASAQENHHTAVPAGHQVLTSIRGLDQPIVRRGRGRPRKHSKEPVANAVKVMITKARAEAHTIQEKLAHVINPTAWALSPMSQRRHPTEADIGWAAGILDGEGCVHIARQTYRDPSRRPTYRLRLTIAQNQIDVLQEFEWIVGLRGSIRSPKPTKKQNRVCHYLNFDGMKAFVVLQKLKEHLRRKREHVKTAEDFRRECDIHVHPGPRGTPLEVWERREWYYNRMGLLNGGQ</sequence>
<evidence type="ECO:0000256" key="1">
    <source>
        <dbReference type="SAM" id="MobiDB-lite"/>
    </source>
</evidence>
<dbReference type="RefSeq" id="WP_209817503.1">
    <property type="nucleotide sequence ID" value="NZ_JAVDTL010000002.1"/>
</dbReference>
<reference evidence="2 4" key="1">
    <citation type="submission" date="2023-07" db="EMBL/GenBank/DDBJ databases">
        <title>Sorghum-associated microbial communities from plants grown in Nebraska, USA.</title>
        <authorList>
            <person name="Schachtman D."/>
        </authorList>
    </citation>
    <scope>NUCLEOTIDE SEQUENCE</scope>
    <source>
        <strain evidence="3 4">BE105</strain>
        <strain evidence="2">BE69</strain>
    </source>
</reference>
<dbReference type="EMBL" id="JAVDTS010000002">
    <property type="protein sequence ID" value="MDR6836562.1"/>
    <property type="molecule type" value="Genomic_DNA"/>
</dbReference>
<dbReference type="Gene3D" id="3.10.28.10">
    <property type="entry name" value="Homing endonucleases"/>
    <property type="match status" value="1"/>
</dbReference>
<organism evidence="2 5">
    <name type="scientific">Acidovorax delafieldii</name>
    <name type="common">Pseudomonas delafieldii</name>
    <dbReference type="NCBI Taxonomy" id="47920"/>
    <lineage>
        <taxon>Bacteria</taxon>
        <taxon>Pseudomonadati</taxon>
        <taxon>Pseudomonadota</taxon>
        <taxon>Betaproteobacteria</taxon>
        <taxon>Burkholderiales</taxon>
        <taxon>Comamonadaceae</taxon>
        <taxon>Acidovorax</taxon>
    </lineage>
</organism>
<evidence type="ECO:0000313" key="2">
    <source>
        <dbReference type="EMBL" id="MDR6766500.1"/>
    </source>
</evidence>
<proteinExistence type="predicted"/>
<dbReference type="Proteomes" id="UP001249076">
    <property type="component" value="Unassembled WGS sequence"/>
</dbReference>
<protein>
    <recommendedName>
        <fullName evidence="6">Homing endonuclease LAGLIDADG domain-containing protein</fullName>
    </recommendedName>
</protein>
<dbReference type="InterPro" id="IPR027434">
    <property type="entry name" value="Homing_endonucl"/>
</dbReference>
<comment type="caution">
    <text evidence="2">The sequence shown here is derived from an EMBL/GenBank/DDBJ whole genome shotgun (WGS) entry which is preliminary data.</text>
</comment>
<evidence type="ECO:0000313" key="4">
    <source>
        <dbReference type="Proteomes" id="UP001249076"/>
    </source>
</evidence>
<feature type="region of interest" description="Disordered" evidence="1">
    <location>
        <begin position="1"/>
        <end position="25"/>
    </location>
</feature>
<gene>
    <name evidence="2" type="ORF">J2W88_001765</name>
    <name evidence="3" type="ORF">J2W93_001390</name>
</gene>
<evidence type="ECO:0008006" key="6">
    <source>
        <dbReference type="Google" id="ProtNLM"/>
    </source>
</evidence>
<dbReference type="AlphaFoldDB" id="A0AAJ2F0F9"/>
<dbReference type="SUPFAM" id="SSF55608">
    <property type="entry name" value="Homing endonucleases"/>
    <property type="match status" value="1"/>
</dbReference>
<evidence type="ECO:0000313" key="3">
    <source>
        <dbReference type="EMBL" id="MDR6836562.1"/>
    </source>
</evidence>